<feature type="domain" description="Ionotropic receptor 75a N-terminal" evidence="12">
    <location>
        <begin position="113"/>
        <end position="242"/>
    </location>
</feature>
<evidence type="ECO:0000256" key="6">
    <source>
        <dbReference type="ARBA" id="ARBA00023136"/>
    </source>
</evidence>
<dbReference type="GO" id="GO:0050906">
    <property type="term" value="P:detection of stimulus involved in sensory perception"/>
    <property type="evidence" value="ECO:0007669"/>
    <property type="project" value="UniProtKB-ARBA"/>
</dbReference>
<dbReference type="InterPro" id="IPR052192">
    <property type="entry name" value="Insect_Ionotropic_Sensory_Rcpt"/>
</dbReference>
<dbReference type="GO" id="GO:0015276">
    <property type="term" value="F:ligand-gated monoatomic ion channel activity"/>
    <property type="evidence" value="ECO:0007669"/>
    <property type="project" value="InterPro"/>
</dbReference>
<keyword evidence="3" id="KW-1003">Cell membrane</keyword>
<keyword evidence="5 10" id="KW-1133">Transmembrane helix</keyword>
<evidence type="ECO:0000259" key="12">
    <source>
        <dbReference type="Pfam" id="PF24576"/>
    </source>
</evidence>
<evidence type="ECO:0000256" key="1">
    <source>
        <dbReference type="ARBA" id="ARBA00004651"/>
    </source>
</evidence>
<evidence type="ECO:0000259" key="11">
    <source>
        <dbReference type="Pfam" id="PF00060"/>
    </source>
</evidence>
<dbReference type="Gene3D" id="1.10.287.70">
    <property type="match status" value="1"/>
</dbReference>
<evidence type="ECO:0000256" key="10">
    <source>
        <dbReference type="SAM" id="Phobius"/>
    </source>
</evidence>
<feature type="transmembrane region" description="Helical" evidence="10">
    <location>
        <begin position="620"/>
        <end position="641"/>
    </location>
</feature>
<evidence type="ECO:0000256" key="3">
    <source>
        <dbReference type="ARBA" id="ARBA00022475"/>
    </source>
</evidence>
<evidence type="ECO:0000313" key="13">
    <source>
        <dbReference type="EMBL" id="QGW50294.1"/>
    </source>
</evidence>
<dbReference type="InterPro" id="IPR057074">
    <property type="entry name" value="IR75A_N"/>
</dbReference>
<feature type="transmembrane region" description="Helical" evidence="10">
    <location>
        <begin position="363"/>
        <end position="381"/>
    </location>
</feature>
<keyword evidence="4 10" id="KW-0812">Transmembrane</keyword>
<evidence type="ECO:0000256" key="9">
    <source>
        <dbReference type="SAM" id="MobiDB-lite"/>
    </source>
</evidence>
<protein>
    <submittedName>
        <fullName evidence="13">Ionotropic receptor 75q.2</fullName>
    </submittedName>
</protein>
<name>A0A6B9CJC1_9HYME</name>
<dbReference type="EMBL" id="MN616802">
    <property type="protein sequence ID" value="QGW50294.1"/>
    <property type="molecule type" value="mRNA"/>
</dbReference>
<evidence type="ECO:0000256" key="4">
    <source>
        <dbReference type="ARBA" id="ARBA00022692"/>
    </source>
</evidence>
<dbReference type="PANTHER" id="PTHR42643:SF33">
    <property type="entry name" value="GLUTAMATE RECEPTOR 2-LIKE PROTEIN"/>
    <property type="match status" value="1"/>
</dbReference>
<evidence type="ECO:0000256" key="5">
    <source>
        <dbReference type="ARBA" id="ARBA00022989"/>
    </source>
</evidence>
<dbReference type="InterPro" id="IPR001320">
    <property type="entry name" value="Iontro_rcpt_C"/>
</dbReference>
<evidence type="ECO:0000256" key="7">
    <source>
        <dbReference type="ARBA" id="ARBA00023170"/>
    </source>
</evidence>
<evidence type="ECO:0000256" key="2">
    <source>
        <dbReference type="ARBA" id="ARBA00008685"/>
    </source>
</evidence>
<sequence>MHRYIRQQCVYVSNNINMKRCTNSLWKCLLFSLIRLEILRVGQVSCRHIDESISNLVVEVSTVSFFPSAAISSLRCRHSDDNVIFSRILSENRMLHNHLSFDDFQKDDFPLHKIVIFLDFKCHGAREFLLKANSSEMFSAPYKWIIFQDLEHSSPDNCTDGCAFKDFYSYAMYPDSSVVILQKLSKERVQIVSIYRPSPVRDMIVENLGYWSSTNGTKWHNLNIASQRRKNLQKTPLKSSIVVTNPDTLNHLTDYHDKHVDTITKCNFVWLHQLIDAMNATVTYSIVNTWGYRDKNGSWTGMTGQLSRKEIDIGGTSMFIIGDRWNDVHFIPLSTPTRQAFIFRQPPLSFVSNLFTLPFRPSVWIAIGILLMIIFAMLLLATKWEWRKVYADREFSENEPKPNLSDQLLLILGVCAQQGFGRSPYTVPSRIVLLMLLLAVLNLYASYSANIVALLQSTTTSITSLKDLLESPIKCGANDIVYNRHYFKLEKDPVKRAIIDKKIEPKGSKANWMTADEGISRVRQGFFAFLIETGPGYRILQETFEEDEKCGFREMYFIDHFDPMFAIVKRSPYKELIRVNSLKIWESGLKSKEMSRLYTKRPPCNGRNKFVSVGLNECYFAFYIIGYGVLFAILAFLVEILSKKSGSLRKRQPVESTARTSFAQRNLQQNSARESPFSAS</sequence>
<feature type="domain" description="Ionotropic glutamate receptor C-terminal" evidence="11">
    <location>
        <begin position="362"/>
        <end position="628"/>
    </location>
</feature>
<dbReference type="PANTHER" id="PTHR42643">
    <property type="entry name" value="IONOTROPIC RECEPTOR 20A-RELATED"/>
    <property type="match status" value="1"/>
</dbReference>
<accession>A0A6B9CJC1</accession>
<comment type="subcellular location">
    <subcellularLocation>
        <location evidence="1">Cell membrane</location>
        <topology evidence="1">Multi-pass membrane protein</topology>
    </subcellularLocation>
</comment>
<keyword evidence="6 10" id="KW-0472">Membrane</keyword>
<dbReference type="Pfam" id="PF00060">
    <property type="entry name" value="Lig_chan"/>
    <property type="match status" value="1"/>
</dbReference>
<dbReference type="Pfam" id="PF24576">
    <property type="entry name" value="IR75A_N"/>
    <property type="match status" value="1"/>
</dbReference>
<feature type="transmembrane region" description="Helical" evidence="10">
    <location>
        <begin position="431"/>
        <end position="455"/>
    </location>
</feature>
<dbReference type="Gene3D" id="3.40.190.10">
    <property type="entry name" value="Periplasmic binding protein-like II"/>
    <property type="match status" value="1"/>
</dbReference>
<comment type="similarity">
    <text evidence="2">Belongs to the glutamate-gated ion channel (TC 1.A.10.1) family.</text>
</comment>
<organism evidence="13">
    <name type="scientific">Chouioia cunea</name>
    <dbReference type="NCBI Taxonomy" id="1570515"/>
    <lineage>
        <taxon>Eukaryota</taxon>
        <taxon>Metazoa</taxon>
        <taxon>Ecdysozoa</taxon>
        <taxon>Arthropoda</taxon>
        <taxon>Hexapoda</taxon>
        <taxon>Insecta</taxon>
        <taxon>Pterygota</taxon>
        <taxon>Neoptera</taxon>
        <taxon>Endopterygota</taxon>
        <taxon>Hymenoptera</taxon>
        <taxon>Apocrita</taxon>
        <taxon>Proctotrupomorpha</taxon>
        <taxon>Chalcidoidea</taxon>
        <taxon>Eulophidae</taxon>
        <taxon>Tetrastichinae</taxon>
        <taxon>Chouioia</taxon>
    </lineage>
</organism>
<reference evidence="13" key="1">
    <citation type="journal article" date="2019" name="Sci. Rep.">
        <title>Full-Length Transcriptome Survey and Expression Analysis of Parasitoid Wasp Chouioia cunea upon Exposure to 1-Dodecene.</title>
        <authorList>
            <person name="Pan L."/>
            <person name="Guo M."/>
            <person name="Jin X."/>
            <person name="Sun Z."/>
            <person name="Jiang H."/>
            <person name="Han J."/>
            <person name="Wang Y."/>
            <person name="Yan C."/>
            <person name="Li M."/>
        </authorList>
    </citation>
    <scope>NUCLEOTIDE SEQUENCE</scope>
</reference>
<feature type="region of interest" description="Disordered" evidence="9">
    <location>
        <begin position="655"/>
        <end position="680"/>
    </location>
</feature>
<proteinExistence type="evidence at transcript level"/>
<evidence type="ECO:0000256" key="8">
    <source>
        <dbReference type="ARBA" id="ARBA00023180"/>
    </source>
</evidence>
<dbReference type="GO" id="GO:0005886">
    <property type="term" value="C:plasma membrane"/>
    <property type="evidence" value="ECO:0007669"/>
    <property type="project" value="UniProtKB-SubCell"/>
</dbReference>
<keyword evidence="7 13" id="KW-0675">Receptor</keyword>
<keyword evidence="8" id="KW-0325">Glycoprotein</keyword>
<dbReference type="AlphaFoldDB" id="A0A6B9CJC1"/>
<dbReference type="SUPFAM" id="SSF53850">
    <property type="entry name" value="Periplasmic binding protein-like II"/>
    <property type="match status" value="1"/>
</dbReference>